<evidence type="ECO:0000256" key="3">
    <source>
        <dbReference type="ARBA" id="ARBA00022692"/>
    </source>
</evidence>
<feature type="transmembrane region" description="Helical" evidence="6">
    <location>
        <begin position="317"/>
        <end position="334"/>
    </location>
</feature>
<proteinExistence type="predicted"/>
<evidence type="ECO:0000256" key="6">
    <source>
        <dbReference type="SAM" id="Phobius"/>
    </source>
</evidence>
<dbReference type="Proteomes" id="UP000252707">
    <property type="component" value="Unassembled WGS sequence"/>
</dbReference>
<dbReference type="SUPFAM" id="SSF56281">
    <property type="entry name" value="Metallo-hydrolase/oxidoreductase"/>
    <property type="match status" value="1"/>
</dbReference>
<evidence type="ECO:0000256" key="5">
    <source>
        <dbReference type="ARBA" id="ARBA00023136"/>
    </source>
</evidence>
<comment type="subcellular location">
    <subcellularLocation>
        <location evidence="1">Cell membrane</location>
        <topology evidence="1">Multi-pass membrane protein</topology>
    </subcellularLocation>
</comment>
<protein>
    <submittedName>
        <fullName evidence="8">Competence protein ComEC</fullName>
    </submittedName>
</protein>
<sequence length="761" mass="80410">MASGTIAFLLGVLLLQQLPALPHGGWCAALPVLAWLAWRRPRWRLPALFGAGFLWALLHAVLGAGSQLPEALEGRDLLVEGRVEGLPDHGGGVLRFVLAVERWLDPALADGPSRIRLSWYRTAPRLRSGERWQLRVRLKRPHGLLNPGGFDYEAWLHRRGVGATGYVREDPENRRLEASGHSLDGWRERLLDRIGAALAEQPLGGILAALAVGARGGIGARQWEVFTRTGTSHLVAISGLHVGLVAGLAWWLTFHGWRLSRRLALRCAAPRAAAAAALLAAAGYSALAGFSLPTTRALVMLGVLFGARLLMRPVRPGRGLALALLLILILDPLAVLDSGFWLSFGAVAAILFALAGRGGASRWLQSARLQLAVFLALAPLTLLLFQRVSLVGPLANLVAVPWMGLLVVPLTLAGTALLVILPGTGAWLLGAAHAVLSPLWAGLEWGAGLEWAQWSAPAPGPAAVLLAIAGVFLLLAPRGIPGRWLGMLWLLPLLWPAGQAPAPGAAEVAVLDVGQGLAVVVRTHGHLLVYDTGPGYGPGSDAGERVLVPYLRAIGAGNPDLLILSHGDGDHVGGADSLIRAYPPGRILGGGAAAATVAGAEACRDGMSWRWDGVEFRMLHPPGDGSWRDNAATCVLRVASGGASLLLGGDLEARGEARLLERHREAIAADALVVPHHGSETSSGADFVAAVRPRLAIYSAGYRNRFGFPRPPVVARYEAVGARGLVTAASGAILLTLPPAGRGGMTVRRHRETARRYWHAD</sequence>
<dbReference type="InterPro" id="IPR004477">
    <property type="entry name" value="ComEC_N"/>
</dbReference>
<dbReference type="NCBIfam" id="TIGR00360">
    <property type="entry name" value="ComEC_N-term"/>
    <property type="match status" value="1"/>
</dbReference>
<accession>A0A369CAW0</accession>
<gene>
    <name evidence="8" type="ORF">DFQ59_104107</name>
</gene>
<feature type="transmembrane region" description="Helical" evidence="6">
    <location>
        <begin position="400"/>
        <end position="421"/>
    </location>
</feature>
<evidence type="ECO:0000256" key="4">
    <source>
        <dbReference type="ARBA" id="ARBA00022989"/>
    </source>
</evidence>
<dbReference type="InterPro" id="IPR025405">
    <property type="entry name" value="DUF4131"/>
</dbReference>
<feature type="transmembrane region" description="Helical" evidence="6">
    <location>
        <begin position="369"/>
        <end position="388"/>
    </location>
</feature>
<dbReference type="AlphaFoldDB" id="A0A369CAW0"/>
<comment type="caution">
    <text evidence="8">The sequence shown here is derived from an EMBL/GenBank/DDBJ whole genome shotgun (WGS) entry which is preliminary data.</text>
</comment>
<feature type="transmembrane region" description="Helical" evidence="6">
    <location>
        <begin position="463"/>
        <end position="480"/>
    </location>
</feature>
<evidence type="ECO:0000259" key="7">
    <source>
        <dbReference type="SMART" id="SM00849"/>
    </source>
</evidence>
<organism evidence="8 9">
    <name type="scientific">Thioalbus denitrificans</name>
    <dbReference type="NCBI Taxonomy" id="547122"/>
    <lineage>
        <taxon>Bacteria</taxon>
        <taxon>Pseudomonadati</taxon>
        <taxon>Pseudomonadota</taxon>
        <taxon>Gammaproteobacteria</taxon>
        <taxon>Chromatiales</taxon>
        <taxon>Ectothiorhodospiraceae</taxon>
        <taxon>Thioalbus</taxon>
    </lineage>
</organism>
<dbReference type="Pfam" id="PF03772">
    <property type="entry name" value="Competence"/>
    <property type="match status" value="1"/>
</dbReference>
<dbReference type="PANTHER" id="PTHR30619">
    <property type="entry name" value="DNA INTERNALIZATION/COMPETENCE PROTEIN COMEC/REC2"/>
    <property type="match status" value="1"/>
</dbReference>
<dbReference type="InterPro" id="IPR035681">
    <property type="entry name" value="ComA-like_MBL"/>
</dbReference>
<evidence type="ECO:0000313" key="9">
    <source>
        <dbReference type="Proteomes" id="UP000252707"/>
    </source>
</evidence>
<feature type="transmembrane region" description="Helical" evidence="6">
    <location>
        <begin position="234"/>
        <end position="251"/>
    </location>
</feature>
<evidence type="ECO:0000256" key="1">
    <source>
        <dbReference type="ARBA" id="ARBA00004651"/>
    </source>
</evidence>
<feature type="transmembrane region" description="Helical" evidence="6">
    <location>
        <begin position="340"/>
        <end position="357"/>
    </location>
</feature>
<dbReference type="CDD" id="cd07731">
    <property type="entry name" value="ComA-like_MBL-fold"/>
    <property type="match status" value="1"/>
</dbReference>
<reference evidence="8 9" key="1">
    <citation type="submission" date="2018-07" db="EMBL/GenBank/DDBJ databases">
        <title>Genomic Encyclopedia of Type Strains, Phase IV (KMG-IV): sequencing the most valuable type-strain genomes for metagenomic binning, comparative biology and taxonomic classification.</title>
        <authorList>
            <person name="Goeker M."/>
        </authorList>
    </citation>
    <scope>NUCLEOTIDE SEQUENCE [LARGE SCALE GENOMIC DNA]</scope>
    <source>
        <strain evidence="8 9">DSM 26407</strain>
    </source>
</reference>
<dbReference type="Pfam" id="PF13567">
    <property type="entry name" value="DUF4131"/>
    <property type="match status" value="1"/>
</dbReference>
<keyword evidence="4 6" id="KW-1133">Transmembrane helix</keyword>
<feature type="transmembrane region" description="Helical" evidence="6">
    <location>
        <begin position="43"/>
        <end position="65"/>
    </location>
</feature>
<keyword evidence="5 6" id="KW-0472">Membrane</keyword>
<dbReference type="SMART" id="SM00849">
    <property type="entry name" value="Lactamase_B"/>
    <property type="match status" value="1"/>
</dbReference>
<dbReference type="NCBIfam" id="TIGR00361">
    <property type="entry name" value="ComEC_Rec2"/>
    <property type="match status" value="1"/>
</dbReference>
<dbReference type="RefSeq" id="WP_170142124.1">
    <property type="nucleotide sequence ID" value="NZ_QPJY01000004.1"/>
</dbReference>
<dbReference type="GO" id="GO:0005886">
    <property type="term" value="C:plasma membrane"/>
    <property type="evidence" value="ECO:0007669"/>
    <property type="project" value="UniProtKB-SubCell"/>
</dbReference>
<dbReference type="Gene3D" id="3.60.15.10">
    <property type="entry name" value="Ribonuclease Z/Hydroxyacylglutathione hydrolase-like"/>
    <property type="match status" value="1"/>
</dbReference>
<evidence type="ECO:0000256" key="2">
    <source>
        <dbReference type="ARBA" id="ARBA00022475"/>
    </source>
</evidence>
<keyword evidence="3 6" id="KW-0812">Transmembrane</keyword>
<dbReference type="InterPro" id="IPR036866">
    <property type="entry name" value="RibonucZ/Hydroxyglut_hydro"/>
</dbReference>
<evidence type="ECO:0000313" key="8">
    <source>
        <dbReference type="EMBL" id="RCX30671.1"/>
    </source>
</evidence>
<dbReference type="Pfam" id="PF00753">
    <property type="entry name" value="Lactamase_B"/>
    <property type="match status" value="1"/>
</dbReference>
<feature type="transmembrane region" description="Helical" evidence="6">
    <location>
        <begin position="194"/>
        <end position="214"/>
    </location>
</feature>
<dbReference type="InterPro" id="IPR052159">
    <property type="entry name" value="Competence_DNA_uptake"/>
</dbReference>
<feature type="transmembrane region" description="Helical" evidence="6">
    <location>
        <begin position="426"/>
        <end position="443"/>
    </location>
</feature>
<name>A0A369CAW0_9GAMM</name>
<dbReference type="EMBL" id="QPJY01000004">
    <property type="protein sequence ID" value="RCX30671.1"/>
    <property type="molecule type" value="Genomic_DNA"/>
</dbReference>
<dbReference type="InterPro" id="IPR004797">
    <property type="entry name" value="Competence_ComEC/Rec2"/>
</dbReference>
<dbReference type="PANTHER" id="PTHR30619:SF1">
    <property type="entry name" value="RECOMBINATION PROTEIN 2"/>
    <property type="match status" value="1"/>
</dbReference>
<dbReference type="InterPro" id="IPR001279">
    <property type="entry name" value="Metallo-B-lactamas"/>
</dbReference>
<dbReference type="GO" id="GO:0030420">
    <property type="term" value="P:establishment of competence for transformation"/>
    <property type="evidence" value="ECO:0007669"/>
    <property type="project" value="InterPro"/>
</dbReference>
<feature type="transmembrane region" description="Helical" evidence="6">
    <location>
        <begin position="290"/>
        <end position="310"/>
    </location>
</feature>
<feature type="domain" description="Metallo-beta-lactamase" evidence="7">
    <location>
        <begin position="515"/>
        <end position="702"/>
    </location>
</feature>
<keyword evidence="9" id="KW-1185">Reference proteome</keyword>
<keyword evidence="2" id="KW-1003">Cell membrane</keyword>